<dbReference type="EC" id="6.1.1.1" evidence="1 11"/>
<feature type="domain" description="Tyrosine--tRNA ligase SYY-like C-terminal" evidence="12">
    <location>
        <begin position="394"/>
        <end position="461"/>
    </location>
</feature>
<evidence type="ECO:0000256" key="6">
    <source>
        <dbReference type="ARBA" id="ARBA00022917"/>
    </source>
</evidence>
<keyword evidence="4 11" id="KW-0067">ATP-binding</keyword>
<evidence type="ECO:0000256" key="8">
    <source>
        <dbReference type="ARBA" id="ARBA00033323"/>
    </source>
</evidence>
<dbReference type="Gene3D" id="3.10.290.10">
    <property type="entry name" value="RNA-binding S4 domain"/>
    <property type="match status" value="1"/>
</dbReference>
<dbReference type="PROSITE" id="PS50889">
    <property type="entry name" value="S4"/>
    <property type="match status" value="1"/>
</dbReference>
<reference evidence="13 14" key="1">
    <citation type="journal article" date="2022" name="Nat. Ecol. Evol.">
        <title>A masculinizing supergene underlies an exaggerated male reproductive morph in a spider.</title>
        <authorList>
            <person name="Hendrickx F."/>
            <person name="De Corte Z."/>
            <person name="Sonet G."/>
            <person name="Van Belleghem S.M."/>
            <person name="Kostlbacher S."/>
            <person name="Vangestel C."/>
        </authorList>
    </citation>
    <scope>NUCLEOTIDE SEQUENCE [LARGE SCALE GENOMIC DNA]</scope>
    <source>
        <strain evidence="13">W744_W776</strain>
    </source>
</reference>
<dbReference type="GO" id="GO:0005524">
    <property type="term" value="F:ATP binding"/>
    <property type="evidence" value="ECO:0007669"/>
    <property type="project" value="UniProtKB-KW"/>
</dbReference>
<protein>
    <recommendedName>
        <fullName evidence="1 11">Tyrosine--tRNA ligase</fullName>
        <ecNumber evidence="1 11">6.1.1.1</ecNumber>
    </recommendedName>
    <alternativeName>
        <fullName evidence="8 11">Tyrosyl-tRNA synthetase</fullName>
    </alternativeName>
</protein>
<dbReference type="GO" id="GO:0003723">
    <property type="term" value="F:RNA binding"/>
    <property type="evidence" value="ECO:0007669"/>
    <property type="project" value="UniProtKB-KW"/>
</dbReference>
<dbReference type="PRINTS" id="PR01040">
    <property type="entry name" value="TRNASYNTHTYR"/>
</dbReference>
<dbReference type="FunFam" id="1.10.240.10:FF:000001">
    <property type="entry name" value="Tyrosine--tRNA ligase"/>
    <property type="match status" value="1"/>
</dbReference>
<evidence type="ECO:0000256" key="5">
    <source>
        <dbReference type="ARBA" id="ARBA00022884"/>
    </source>
</evidence>
<comment type="catalytic activity">
    <reaction evidence="9 11">
        <text>tRNA(Tyr) + L-tyrosine + ATP = L-tyrosyl-tRNA(Tyr) + AMP + diphosphate + H(+)</text>
        <dbReference type="Rhea" id="RHEA:10220"/>
        <dbReference type="Rhea" id="RHEA-COMP:9706"/>
        <dbReference type="Rhea" id="RHEA-COMP:9707"/>
        <dbReference type="ChEBI" id="CHEBI:15378"/>
        <dbReference type="ChEBI" id="CHEBI:30616"/>
        <dbReference type="ChEBI" id="CHEBI:33019"/>
        <dbReference type="ChEBI" id="CHEBI:58315"/>
        <dbReference type="ChEBI" id="CHEBI:78442"/>
        <dbReference type="ChEBI" id="CHEBI:78536"/>
        <dbReference type="ChEBI" id="CHEBI:456215"/>
        <dbReference type="EC" id="6.1.1.1"/>
    </reaction>
</comment>
<dbReference type="Pfam" id="PF22421">
    <property type="entry name" value="SYY_C-terminal"/>
    <property type="match status" value="1"/>
</dbReference>
<dbReference type="GO" id="GO:0004831">
    <property type="term" value="F:tyrosine-tRNA ligase activity"/>
    <property type="evidence" value="ECO:0007669"/>
    <property type="project" value="UniProtKB-EC"/>
</dbReference>
<dbReference type="EMBL" id="JAFNEN010000015">
    <property type="protein sequence ID" value="KAG8200519.1"/>
    <property type="molecule type" value="Genomic_DNA"/>
</dbReference>
<evidence type="ECO:0000256" key="10">
    <source>
        <dbReference type="PROSITE-ProRule" id="PRU00182"/>
    </source>
</evidence>
<accession>A0AAV6VUV3</accession>
<gene>
    <name evidence="13" type="ORF">JTE90_000595</name>
</gene>
<evidence type="ECO:0000256" key="4">
    <source>
        <dbReference type="ARBA" id="ARBA00022840"/>
    </source>
</evidence>
<dbReference type="GO" id="GO:0005829">
    <property type="term" value="C:cytosol"/>
    <property type="evidence" value="ECO:0007669"/>
    <property type="project" value="TreeGrafter"/>
</dbReference>
<evidence type="ECO:0000256" key="9">
    <source>
        <dbReference type="ARBA" id="ARBA00048248"/>
    </source>
</evidence>
<comment type="similarity">
    <text evidence="11">Belongs to the class-I aminoacyl-tRNA synthetase family.</text>
</comment>
<evidence type="ECO:0000256" key="3">
    <source>
        <dbReference type="ARBA" id="ARBA00022741"/>
    </source>
</evidence>
<dbReference type="NCBIfam" id="TIGR00234">
    <property type="entry name" value="tyrS"/>
    <property type="match status" value="1"/>
</dbReference>
<dbReference type="PANTHER" id="PTHR11766">
    <property type="entry name" value="TYROSYL-TRNA SYNTHETASE"/>
    <property type="match status" value="1"/>
</dbReference>
<evidence type="ECO:0000259" key="12">
    <source>
        <dbReference type="Pfam" id="PF22421"/>
    </source>
</evidence>
<dbReference type="FunFam" id="3.40.50.620:FF:000107">
    <property type="entry name" value="Tyrosine--tRNA ligase"/>
    <property type="match status" value="1"/>
</dbReference>
<keyword evidence="6 11" id="KW-0648">Protein biosynthesis</keyword>
<dbReference type="InterPro" id="IPR054608">
    <property type="entry name" value="SYY-like_C"/>
</dbReference>
<dbReference type="CDD" id="cd00805">
    <property type="entry name" value="TyrRS_core"/>
    <property type="match status" value="1"/>
</dbReference>
<keyword evidence="7 11" id="KW-0030">Aminoacyl-tRNA synthetase</keyword>
<comment type="caution">
    <text evidence="13">The sequence shown here is derived from an EMBL/GenBank/DDBJ whole genome shotgun (WGS) entry which is preliminary data.</text>
</comment>
<dbReference type="InterPro" id="IPR024088">
    <property type="entry name" value="Tyr-tRNA-ligase_bac-type"/>
</dbReference>
<dbReference type="Proteomes" id="UP000827092">
    <property type="component" value="Unassembled WGS sequence"/>
</dbReference>
<evidence type="ECO:0000313" key="14">
    <source>
        <dbReference type="Proteomes" id="UP000827092"/>
    </source>
</evidence>
<evidence type="ECO:0000256" key="2">
    <source>
        <dbReference type="ARBA" id="ARBA00022598"/>
    </source>
</evidence>
<dbReference type="InterPro" id="IPR014729">
    <property type="entry name" value="Rossmann-like_a/b/a_fold"/>
</dbReference>
<dbReference type="GO" id="GO:0006437">
    <property type="term" value="P:tyrosyl-tRNA aminoacylation"/>
    <property type="evidence" value="ECO:0007669"/>
    <property type="project" value="InterPro"/>
</dbReference>
<keyword evidence="5 10" id="KW-0694">RNA-binding</keyword>
<evidence type="ECO:0000256" key="1">
    <source>
        <dbReference type="ARBA" id="ARBA00013160"/>
    </source>
</evidence>
<dbReference type="SUPFAM" id="SSF52374">
    <property type="entry name" value="Nucleotidylyl transferase"/>
    <property type="match status" value="1"/>
</dbReference>
<sequence>MAFCIGKTCRPFISFNYRNWCYKQVRKSSSDLLYGLLRRGLIKQIFPNDQSINCVGTPCAYAGFDATADSLHIGNLLVLIGLVHWQRAGFDTIAVIGDTTAEVGDPSGHKTDRNVLSRNIVQKNADSIEENIFNILKNHESYILPRTKKKSKSLGKLKILRNSEWYQKTSIVDFISQAGRELRIGDMLSRTSVKLRMETGAGINFTEFSYQVFQSYDWLHLCKTYNCRFQFGGNDQLGNIMSGYNLVSGSLYHPVYGAVLPLIQSESGDKFGKSAGNAVWLSPQHTSPYELYQFFLRIQDADVNNYLKLFTFLKPEEIEDLVQRHMKSPDSRKAQKKIAEEVTLLVHGEQGLNLAETATKILFQSSIESLAKLPIKDLNQVFPLSTVSQIFFEPGISIFDLTMKIGCFKTKDDADRIINGGGVYLNFERVSSPQFQIIPEQHILFNKISLIRIGKKNYYIVQWK</sequence>
<dbReference type="Gene3D" id="1.10.240.10">
    <property type="entry name" value="Tyrosyl-Transfer RNA Synthetase"/>
    <property type="match status" value="1"/>
</dbReference>
<evidence type="ECO:0000256" key="11">
    <source>
        <dbReference type="RuleBase" id="RU361234"/>
    </source>
</evidence>
<dbReference type="InterPro" id="IPR002307">
    <property type="entry name" value="Tyr-tRNA-ligase"/>
</dbReference>
<dbReference type="InterPro" id="IPR036986">
    <property type="entry name" value="S4_RNA-bd_sf"/>
</dbReference>
<organism evidence="13 14">
    <name type="scientific">Oedothorax gibbosus</name>
    <dbReference type="NCBI Taxonomy" id="931172"/>
    <lineage>
        <taxon>Eukaryota</taxon>
        <taxon>Metazoa</taxon>
        <taxon>Ecdysozoa</taxon>
        <taxon>Arthropoda</taxon>
        <taxon>Chelicerata</taxon>
        <taxon>Arachnida</taxon>
        <taxon>Araneae</taxon>
        <taxon>Araneomorphae</taxon>
        <taxon>Entelegynae</taxon>
        <taxon>Araneoidea</taxon>
        <taxon>Linyphiidae</taxon>
        <taxon>Erigoninae</taxon>
        <taxon>Oedothorax</taxon>
    </lineage>
</organism>
<name>A0AAV6VUV3_9ARAC</name>
<keyword evidence="3 11" id="KW-0547">Nucleotide-binding</keyword>
<dbReference type="Gene3D" id="3.40.50.620">
    <property type="entry name" value="HUPs"/>
    <property type="match status" value="1"/>
</dbReference>
<keyword evidence="14" id="KW-1185">Reference proteome</keyword>
<keyword evidence="2 11" id="KW-0436">Ligase</keyword>
<dbReference type="Pfam" id="PF00579">
    <property type="entry name" value="tRNA-synt_1b"/>
    <property type="match status" value="1"/>
</dbReference>
<dbReference type="PANTHER" id="PTHR11766:SF0">
    <property type="entry name" value="TYROSINE--TRNA LIGASE, MITOCHONDRIAL"/>
    <property type="match status" value="1"/>
</dbReference>
<dbReference type="AlphaFoldDB" id="A0AAV6VUV3"/>
<dbReference type="SUPFAM" id="SSF55174">
    <property type="entry name" value="Alpha-L RNA-binding motif"/>
    <property type="match status" value="1"/>
</dbReference>
<dbReference type="InterPro" id="IPR002305">
    <property type="entry name" value="aa-tRNA-synth_Ic"/>
</dbReference>
<evidence type="ECO:0000256" key="7">
    <source>
        <dbReference type="ARBA" id="ARBA00023146"/>
    </source>
</evidence>
<evidence type="ECO:0000313" key="13">
    <source>
        <dbReference type="EMBL" id="KAG8200519.1"/>
    </source>
</evidence>
<dbReference type="GO" id="GO:0005739">
    <property type="term" value="C:mitochondrion"/>
    <property type="evidence" value="ECO:0007669"/>
    <property type="project" value="TreeGrafter"/>
</dbReference>
<proteinExistence type="inferred from homology"/>